<keyword evidence="1" id="KW-0812">Transmembrane</keyword>
<dbReference type="RefSeq" id="WP_135871887.1">
    <property type="nucleotide sequence ID" value="NZ_SRSC01000004.1"/>
</dbReference>
<dbReference type="PROSITE" id="PS00409">
    <property type="entry name" value="PROKAR_NTER_METHYL"/>
    <property type="match status" value="1"/>
</dbReference>
<reference evidence="2 3" key="1">
    <citation type="submission" date="2019-04" db="EMBL/GenBank/DDBJ databases">
        <title>Geobacter oryzae sp. nov., ferric-reducing bacteria isolated from paddy soil.</title>
        <authorList>
            <person name="Xu Z."/>
            <person name="Masuda Y."/>
            <person name="Itoh H."/>
            <person name="Senoo K."/>
        </authorList>
    </citation>
    <scope>NUCLEOTIDE SEQUENCE [LARGE SCALE GENOMIC DNA]</scope>
    <source>
        <strain evidence="2 3">Red111</strain>
    </source>
</reference>
<gene>
    <name evidence="2" type="ORF">E4633_16790</name>
</gene>
<evidence type="ECO:0000313" key="2">
    <source>
        <dbReference type="EMBL" id="TGU70660.1"/>
    </source>
</evidence>
<evidence type="ECO:0000313" key="3">
    <source>
        <dbReference type="Proteomes" id="UP000306416"/>
    </source>
</evidence>
<dbReference type="InterPro" id="IPR012902">
    <property type="entry name" value="N_methyl_site"/>
</dbReference>
<organism evidence="2 3">
    <name type="scientific">Geomonas terrae</name>
    <dbReference type="NCBI Taxonomy" id="2562681"/>
    <lineage>
        <taxon>Bacteria</taxon>
        <taxon>Pseudomonadati</taxon>
        <taxon>Thermodesulfobacteriota</taxon>
        <taxon>Desulfuromonadia</taxon>
        <taxon>Geobacterales</taxon>
        <taxon>Geobacteraceae</taxon>
        <taxon>Geomonas</taxon>
    </lineage>
</organism>
<evidence type="ECO:0000256" key="1">
    <source>
        <dbReference type="SAM" id="Phobius"/>
    </source>
</evidence>
<accession>A0A4S1CCC4</accession>
<dbReference type="EMBL" id="SRSC01000004">
    <property type="protein sequence ID" value="TGU70660.1"/>
    <property type="molecule type" value="Genomic_DNA"/>
</dbReference>
<name>A0A4S1CCC4_9BACT</name>
<dbReference type="SUPFAM" id="SSF54523">
    <property type="entry name" value="Pili subunits"/>
    <property type="match status" value="1"/>
</dbReference>
<dbReference type="AlphaFoldDB" id="A0A4S1CCC4"/>
<feature type="transmembrane region" description="Helical" evidence="1">
    <location>
        <begin position="6"/>
        <end position="29"/>
    </location>
</feature>
<sequence length="164" mass="17959">MPSRGFSLVEMLTIMATVALLIALGTVMFQRYDRSFRRDAQTRLILAELLKARMQAISQHRVIRVKLYPDRFEVYSSGTDDRNGASPLMAQQLRFPLSSNAAGFGGGAHVDFKETGLTDDWCTICVDAGAPLPGLDSIVISATRMSPGSKDKGNECTSDNITIR</sequence>
<keyword evidence="1" id="KW-0472">Membrane</keyword>
<dbReference type="Proteomes" id="UP000306416">
    <property type="component" value="Unassembled WGS sequence"/>
</dbReference>
<dbReference type="InterPro" id="IPR045584">
    <property type="entry name" value="Pilin-like"/>
</dbReference>
<comment type="caution">
    <text evidence="2">The sequence shown here is derived from an EMBL/GenBank/DDBJ whole genome shotgun (WGS) entry which is preliminary data.</text>
</comment>
<keyword evidence="1" id="KW-1133">Transmembrane helix</keyword>
<protein>
    <submittedName>
        <fullName evidence="2">Pilus assembly protein PylG</fullName>
    </submittedName>
</protein>
<proteinExistence type="predicted"/>
<keyword evidence="3" id="KW-1185">Reference proteome</keyword>